<dbReference type="GO" id="GO:0006357">
    <property type="term" value="P:regulation of transcription by RNA polymerase II"/>
    <property type="evidence" value="ECO:0007669"/>
    <property type="project" value="TreeGrafter"/>
</dbReference>
<reference evidence="7" key="1">
    <citation type="submission" date="2018-04" db="EMBL/GenBank/DDBJ databases">
        <title>Whole genome sequencing of Hypsizygus marmoreus.</title>
        <authorList>
            <person name="Choi I.-G."/>
            <person name="Min B."/>
            <person name="Kim J.-G."/>
            <person name="Kim S."/>
            <person name="Oh Y.-L."/>
            <person name="Kong W.-S."/>
            <person name="Park H."/>
            <person name="Jeong J."/>
            <person name="Song E.-S."/>
        </authorList>
    </citation>
    <scope>NUCLEOTIDE SEQUENCE [LARGE SCALE GENOMIC DNA]</scope>
    <source>
        <strain evidence="7">51987-8</strain>
    </source>
</reference>
<dbReference type="GO" id="GO:0016592">
    <property type="term" value="C:mediator complex"/>
    <property type="evidence" value="ECO:0007669"/>
    <property type="project" value="InterPro"/>
</dbReference>
<keyword evidence="8" id="KW-1185">Reference proteome</keyword>
<comment type="subcellular location">
    <subcellularLocation>
        <location evidence="1">Nucleus</location>
    </subcellularLocation>
</comment>
<dbReference type="Pfam" id="PF11571">
    <property type="entry name" value="Med27"/>
    <property type="match status" value="1"/>
</dbReference>
<dbReference type="AlphaFoldDB" id="A0A369JUC0"/>
<comment type="similarity">
    <text evidence="2">Belongs to the Mediator complex subunit 27 family.</text>
</comment>
<sequence length="289" mass="32346">MQADKITTLQAQIQSLADLHSCIPSLRQIPPLLLETPVTNGLPLSTQSLRPQFHHIKDISDTIRTDPIQEALRTARDTLRADTTDLHPNFRRENRKRRRPPSPGSPQPYVALERKTTSLFPPGAEGIHALKFEGLSSFIDEFNNAQQAKLHLWKRTHGTTQANEPIIVRLTIPDVLIAYVTLVTDAATSDLFCESLTAFGPRERKSPHSQSDFSVYRILSQQAAKMLHSHPRVSVQGVMNLLCSYSGLFVDRCVRCGRVLSTEGHVPPVVRIWDDGGWSARHVACRLEA</sequence>
<feature type="region of interest" description="Disordered" evidence="6">
    <location>
        <begin position="76"/>
        <end position="109"/>
    </location>
</feature>
<name>A0A369JUC0_HYPMA</name>
<evidence type="ECO:0000313" key="8">
    <source>
        <dbReference type="Proteomes" id="UP000076154"/>
    </source>
</evidence>
<accession>A0A369JUC0</accession>
<evidence type="ECO:0000256" key="5">
    <source>
        <dbReference type="ARBA" id="ARBA00023242"/>
    </source>
</evidence>
<feature type="compositionally biased region" description="Basic and acidic residues" evidence="6">
    <location>
        <begin position="76"/>
        <end position="92"/>
    </location>
</feature>
<evidence type="ECO:0000256" key="4">
    <source>
        <dbReference type="ARBA" id="ARBA00023163"/>
    </source>
</evidence>
<evidence type="ECO:0000256" key="1">
    <source>
        <dbReference type="ARBA" id="ARBA00004123"/>
    </source>
</evidence>
<dbReference type="PANTHER" id="PTHR13130:SF4">
    <property type="entry name" value="MEDIATOR OF RNA POLYMERASE II TRANSCRIPTION SUBUNIT 27"/>
    <property type="match status" value="1"/>
</dbReference>
<evidence type="ECO:0000256" key="2">
    <source>
        <dbReference type="ARBA" id="ARBA00008048"/>
    </source>
</evidence>
<dbReference type="InterPro" id="IPR021627">
    <property type="entry name" value="Mediator_Med27"/>
</dbReference>
<protein>
    <recommendedName>
        <fullName evidence="9">Mediator of RNA polymerase II transcription subunit 27</fullName>
    </recommendedName>
</protein>
<keyword evidence="4" id="KW-0804">Transcription</keyword>
<dbReference type="OrthoDB" id="10261040at2759"/>
<dbReference type="EMBL" id="LUEZ02000041">
    <property type="protein sequence ID" value="RDB25378.1"/>
    <property type="molecule type" value="Genomic_DNA"/>
</dbReference>
<keyword evidence="3" id="KW-0805">Transcription regulation</keyword>
<dbReference type="STRING" id="39966.A0A369JUC0"/>
<evidence type="ECO:0008006" key="9">
    <source>
        <dbReference type="Google" id="ProtNLM"/>
    </source>
</evidence>
<evidence type="ECO:0000313" key="7">
    <source>
        <dbReference type="EMBL" id="RDB25378.1"/>
    </source>
</evidence>
<organism evidence="7 8">
    <name type="scientific">Hypsizygus marmoreus</name>
    <name type="common">White beech mushroom</name>
    <name type="synonym">Agaricus marmoreus</name>
    <dbReference type="NCBI Taxonomy" id="39966"/>
    <lineage>
        <taxon>Eukaryota</taxon>
        <taxon>Fungi</taxon>
        <taxon>Dikarya</taxon>
        <taxon>Basidiomycota</taxon>
        <taxon>Agaricomycotina</taxon>
        <taxon>Agaricomycetes</taxon>
        <taxon>Agaricomycetidae</taxon>
        <taxon>Agaricales</taxon>
        <taxon>Tricholomatineae</taxon>
        <taxon>Lyophyllaceae</taxon>
        <taxon>Hypsizygus</taxon>
    </lineage>
</organism>
<keyword evidence="5" id="KW-0539">Nucleus</keyword>
<gene>
    <name evidence="7" type="ORF">Hypma_008093</name>
</gene>
<proteinExistence type="inferred from homology"/>
<dbReference type="GO" id="GO:0003713">
    <property type="term" value="F:transcription coactivator activity"/>
    <property type="evidence" value="ECO:0007669"/>
    <property type="project" value="TreeGrafter"/>
</dbReference>
<dbReference type="Proteomes" id="UP000076154">
    <property type="component" value="Unassembled WGS sequence"/>
</dbReference>
<comment type="caution">
    <text evidence="7">The sequence shown here is derived from an EMBL/GenBank/DDBJ whole genome shotgun (WGS) entry which is preliminary data.</text>
</comment>
<evidence type="ECO:0000256" key="3">
    <source>
        <dbReference type="ARBA" id="ARBA00023015"/>
    </source>
</evidence>
<dbReference type="InParanoid" id="A0A369JUC0"/>
<dbReference type="PANTHER" id="PTHR13130">
    <property type="entry name" value="34 KDA TRANSCRIPTIONAL CO-ACTIVATOR-RELATED"/>
    <property type="match status" value="1"/>
</dbReference>
<evidence type="ECO:0000256" key="6">
    <source>
        <dbReference type="SAM" id="MobiDB-lite"/>
    </source>
</evidence>